<dbReference type="PROSITE" id="PS50830">
    <property type="entry name" value="TNASE_3"/>
    <property type="match status" value="1"/>
</dbReference>
<dbReference type="EMBL" id="CP134537">
    <property type="protein sequence ID" value="WNH09902.1"/>
    <property type="molecule type" value="Genomic_DNA"/>
</dbReference>
<dbReference type="Gene3D" id="2.40.50.90">
    <property type="match status" value="1"/>
</dbReference>
<proteinExistence type="predicted"/>
<dbReference type="InterPro" id="IPR016071">
    <property type="entry name" value="Staphylococal_nuclease_OB-fold"/>
</dbReference>
<dbReference type="PANTHER" id="PTHR12302">
    <property type="entry name" value="EBNA2 BINDING PROTEIN P100"/>
    <property type="match status" value="1"/>
</dbReference>
<dbReference type="PANTHER" id="PTHR12302:SF3">
    <property type="entry name" value="SERINE_THREONINE-PROTEIN KINASE 31"/>
    <property type="match status" value="1"/>
</dbReference>
<dbReference type="InterPro" id="IPR035437">
    <property type="entry name" value="SNase_OB-fold_sf"/>
</dbReference>
<reference evidence="6 7" key="1">
    <citation type="submission" date="2023-09" db="EMBL/GenBank/DDBJ databases">
        <title>Thalassobella suaedae gen. nov., sp. nov., a marine bacterium of the family Flavobacteriaceae isolated from a halophyte Suaeda japonica.</title>
        <authorList>
            <person name="Lee S.Y."/>
            <person name="Hwang C.Y."/>
        </authorList>
    </citation>
    <scope>NUCLEOTIDE SEQUENCE [LARGE SCALE GENOMIC DNA]</scope>
    <source>
        <strain evidence="6 7">HL-DH14</strain>
    </source>
</reference>
<evidence type="ECO:0000313" key="6">
    <source>
        <dbReference type="EMBL" id="WNH09902.1"/>
    </source>
</evidence>
<evidence type="ECO:0000256" key="3">
    <source>
        <dbReference type="ARBA" id="ARBA00022801"/>
    </source>
</evidence>
<gene>
    <name evidence="6" type="ORF">RHP51_04135</name>
</gene>
<keyword evidence="1" id="KW-0540">Nuclease</keyword>
<feature type="signal peptide" evidence="4">
    <location>
        <begin position="1"/>
        <end position="18"/>
    </location>
</feature>
<evidence type="ECO:0000256" key="4">
    <source>
        <dbReference type="SAM" id="SignalP"/>
    </source>
</evidence>
<feature type="chain" id="PRO_5045190952" evidence="4">
    <location>
        <begin position="19"/>
        <end position="163"/>
    </location>
</feature>
<dbReference type="RefSeq" id="WP_415866265.1">
    <property type="nucleotide sequence ID" value="NZ_CP134537.1"/>
</dbReference>
<feature type="domain" description="TNase-like" evidence="5">
    <location>
        <begin position="25"/>
        <end position="147"/>
    </location>
</feature>
<dbReference type="SMART" id="SM00318">
    <property type="entry name" value="SNc"/>
    <property type="match status" value="1"/>
</dbReference>
<dbReference type="SUPFAM" id="SSF50199">
    <property type="entry name" value="Staphylococcal nuclease"/>
    <property type="match status" value="1"/>
</dbReference>
<dbReference type="Proteomes" id="UP001302806">
    <property type="component" value="Chromosome"/>
</dbReference>
<evidence type="ECO:0000256" key="1">
    <source>
        <dbReference type="ARBA" id="ARBA00022722"/>
    </source>
</evidence>
<protein>
    <submittedName>
        <fullName evidence="6">Thermonuclease family protein</fullName>
    </submittedName>
</protein>
<sequence length="163" mass="18785">MKISIFTVFLFLSLISTAQSSKSTILINGKVTAITDGDTFKLLTQDSILHRVRIANIDCSERKQPFSKRAKQFTSNAVFGKMIKVEVLNKDRYGRLIGLVFYNDSLTLNHELVKHGLAWHYVKYSKDTILQSLEDKARKDKIGLWQDPNSIPPWEWRANKKKK</sequence>
<keyword evidence="3" id="KW-0378">Hydrolase</keyword>
<evidence type="ECO:0000259" key="5">
    <source>
        <dbReference type="PROSITE" id="PS50830"/>
    </source>
</evidence>
<evidence type="ECO:0000313" key="7">
    <source>
        <dbReference type="Proteomes" id="UP001302806"/>
    </source>
</evidence>
<organism evidence="6 7">
    <name type="scientific">Thalassobellus suaedae</name>
    <dbReference type="NCBI Taxonomy" id="3074124"/>
    <lineage>
        <taxon>Bacteria</taxon>
        <taxon>Pseudomonadati</taxon>
        <taxon>Bacteroidota</taxon>
        <taxon>Flavobacteriia</taxon>
        <taxon>Flavobacteriales</taxon>
        <taxon>Flavobacteriaceae</taxon>
        <taxon>Thalassobellus</taxon>
    </lineage>
</organism>
<accession>A0ABY9XVE3</accession>
<keyword evidence="2" id="KW-0255">Endonuclease</keyword>
<evidence type="ECO:0000256" key="2">
    <source>
        <dbReference type="ARBA" id="ARBA00022759"/>
    </source>
</evidence>
<name>A0ABY9XVE3_9FLAO</name>
<dbReference type="Pfam" id="PF00565">
    <property type="entry name" value="SNase"/>
    <property type="match status" value="1"/>
</dbReference>
<keyword evidence="4" id="KW-0732">Signal</keyword>